<evidence type="ECO:0000256" key="1">
    <source>
        <dbReference type="SAM" id="SignalP"/>
    </source>
</evidence>
<name>A0ABR7M4C2_9BACT</name>
<keyword evidence="3" id="KW-1185">Reference proteome</keyword>
<evidence type="ECO:0000313" key="3">
    <source>
        <dbReference type="Proteomes" id="UP000765802"/>
    </source>
</evidence>
<protein>
    <recommendedName>
        <fullName evidence="4">Accessory colonization factor AcfC</fullName>
    </recommendedName>
</protein>
<sequence>MKRIVIAWMLFSLTPLIASAQTDTLFVYGPGGPFAPMEECGRAFGKANGIVIKVTAGPEGNWIAAAKNNADIIFGGAEYMLTSFAQRHPGLVDHASRKELYKRGAAILVRPGNPKNIRHLGDLARPGIKILDVNGAGQFGLWEDIAGRANLIAGIQQNIRQSFENTALGIAALKSDSAYDAWITYASWHYRLKDFTELVRIPSGRNIYRGTPIALTTISTKRGLAEKFIEYLQSGAGHSVFKKWGWE</sequence>
<dbReference type="SUPFAM" id="SSF53850">
    <property type="entry name" value="Periplasmic binding protein-like II"/>
    <property type="match status" value="1"/>
</dbReference>
<organism evidence="2 3">
    <name type="scientific">Flavihumibacter stibioxidans</name>
    <dbReference type="NCBI Taxonomy" id="1834163"/>
    <lineage>
        <taxon>Bacteria</taxon>
        <taxon>Pseudomonadati</taxon>
        <taxon>Bacteroidota</taxon>
        <taxon>Chitinophagia</taxon>
        <taxon>Chitinophagales</taxon>
        <taxon>Chitinophagaceae</taxon>
        <taxon>Flavihumibacter</taxon>
    </lineage>
</organism>
<accession>A0ABR7M4C2</accession>
<dbReference type="Proteomes" id="UP000765802">
    <property type="component" value="Unassembled WGS sequence"/>
</dbReference>
<proteinExistence type="predicted"/>
<gene>
    <name evidence="2" type="ORF">BC349_02760</name>
</gene>
<feature type="signal peptide" evidence="1">
    <location>
        <begin position="1"/>
        <end position="20"/>
    </location>
</feature>
<dbReference type="EMBL" id="MBUA01000001">
    <property type="protein sequence ID" value="MBC6489873.1"/>
    <property type="molecule type" value="Genomic_DNA"/>
</dbReference>
<keyword evidence="1" id="KW-0732">Signal</keyword>
<dbReference type="Gene3D" id="3.40.190.10">
    <property type="entry name" value="Periplasmic binding protein-like II"/>
    <property type="match status" value="2"/>
</dbReference>
<feature type="chain" id="PRO_5046894775" description="Accessory colonization factor AcfC" evidence="1">
    <location>
        <begin position="21"/>
        <end position="247"/>
    </location>
</feature>
<dbReference type="Pfam" id="PF13531">
    <property type="entry name" value="SBP_bac_11"/>
    <property type="match status" value="1"/>
</dbReference>
<reference evidence="2 3" key="1">
    <citation type="submission" date="2016-07" db="EMBL/GenBank/DDBJ databases">
        <title>Genome analysis of Flavihumibacter stibioxidans YS-17.</title>
        <authorList>
            <person name="Shi K."/>
            <person name="Han Y."/>
            <person name="Wang G."/>
        </authorList>
    </citation>
    <scope>NUCLEOTIDE SEQUENCE [LARGE SCALE GENOMIC DNA]</scope>
    <source>
        <strain evidence="2 3">YS-17</strain>
    </source>
</reference>
<evidence type="ECO:0000313" key="2">
    <source>
        <dbReference type="EMBL" id="MBC6489873.1"/>
    </source>
</evidence>
<evidence type="ECO:0008006" key="4">
    <source>
        <dbReference type="Google" id="ProtNLM"/>
    </source>
</evidence>
<dbReference type="RefSeq" id="WP_187255210.1">
    <property type="nucleotide sequence ID" value="NZ_JBHULF010000006.1"/>
</dbReference>
<comment type="caution">
    <text evidence="2">The sequence shown here is derived from an EMBL/GenBank/DDBJ whole genome shotgun (WGS) entry which is preliminary data.</text>
</comment>